<dbReference type="EMBL" id="BGZK01001611">
    <property type="protein sequence ID" value="GBP83255.1"/>
    <property type="molecule type" value="Genomic_DNA"/>
</dbReference>
<evidence type="ECO:0000313" key="2">
    <source>
        <dbReference type="Proteomes" id="UP000299102"/>
    </source>
</evidence>
<evidence type="ECO:0000313" key="1">
    <source>
        <dbReference type="EMBL" id="GBP83255.1"/>
    </source>
</evidence>
<name>A0A4C1Z9H1_EUMVA</name>
<accession>A0A4C1Z9H1</accession>
<organism evidence="1 2">
    <name type="scientific">Eumeta variegata</name>
    <name type="common">Bagworm moth</name>
    <name type="synonym">Eumeta japonica</name>
    <dbReference type="NCBI Taxonomy" id="151549"/>
    <lineage>
        <taxon>Eukaryota</taxon>
        <taxon>Metazoa</taxon>
        <taxon>Ecdysozoa</taxon>
        <taxon>Arthropoda</taxon>
        <taxon>Hexapoda</taxon>
        <taxon>Insecta</taxon>
        <taxon>Pterygota</taxon>
        <taxon>Neoptera</taxon>
        <taxon>Endopterygota</taxon>
        <taxon>Lepidoptera</taxon>
        <taxon>Glossata</taxon>
        <taxon>Ditrysia</taxon>
        <taxon>Tineoidea</taxon>
        <taxon>Psychidae</taxon>
        <taxon>Oiketicinae</taxon>
        <taxon>Eumeta</taxon>
    </lineage>
</organism>
<dbReference type="AlphaFoldDB" id="A0A4C1Z9H1"/>
<gene>
    <name evidence="1" type="ORF">EVAR_52056_1</name>
</gene>
<keyword evidence="2" id="KW-1185">Reference proteome</keyword>
<dbReference type="Proteomes" id="UP000299102">
    <property type="component" value="Unassembled WGS sequence"/>
</dbReference>
<comment type="caution">
    <text evidence="1">The sequence shown here is derived from an EMBL/GenBank/DDBJ whole genome shotgun (WGS) entry which is preliminary data.</text>
</comment>
<reference evidence="1 2" key="1">
    <citation type="journal article" date="2019" name="Commun. Biol.">
        <title>The bagworm genome reveals a unique fibroin gene that provides high tensile strength.</title>
        <authorList>
            <person name="Kono N."/>
            <person name="Nakamura H."/>
            <person name="Ohtoshi R."/>
            <person name="Tomita M."/>
            <person name="Numata K."/>
            <person name="Arakawa K."/>
        </authorList>
    </citation>
    <scope>NUCLEOTIDE SEQUENCE [LARGE SCALE GENOMIC DNA]</scope>
</reference>
<proteinExistence type="predicted"/>
<protein>
    <submittedName>
        <fullName evidence="1">Uncharacterized protein</fullName>
    </submittedName>
</protein>
<sequence>MQRLVCGNARGRLRHGLGGSRSLEFLRAAGRVFMNSLFETVVAGSSPKRRAHLKLVKQKPHLWDYGKRARGGRLAESKLVWLRAIAPPAPAGARRS</sequence>